<evidence type="ECO:0000313" key="3">
    <source>
        <dbReference type="Proteomes" id="UP000001188"/>
    </source>
</evidence>
<dbReference type="HOGENOM" id="CLU_144002_0_0_6"/>
<sequence length="119" mass="13842">MSRRAFAPLRVLFVCSRNRLRSPTAEHVFAQWPNVLTQSAGLAPDAEQPVTPELLHDSDLVLVMERRHLQLLRRRFAAHLQHCRVACLQIHDDYAYMQPELIRRLEHTVPPLLRLPVHS</sequence>
<proteinExistence type="predicted"/>
<name>B0RYM0_XANCB</name>
<dbReference type="AlphaFoldDB" id="B0RYM0"/>
<dbReference type="EMBL" id="AM920689">
    <property type="protein sequence ID" value="CAP53556.1"/>
    <property type="molecule type" value="Genomic_DNA"/>
</dbReference>
<dbReference type="KEGG" id="xca:xcc-b100_4187"/>
<reference evidence="2 3" key="1">
    <citation type="journal article" date="2008" name="J. Biotechnol.">
        <title>The genome of Xanthomonas campestris pv. campestris B100 and its use for the reconstruction of metabolic pathways involved in xanthan biosynthesis.</title>
        <authorList>
            <person name="Vorholter F.J."/>
            <person name="Schneiker S."/>
            <person name="Goesmann A."/>
            <person name="Krause L."/>
            <person name="Bekel T."/>
            <person name="Kaiser O."/>
            <person name="Linke B."/>
            <person name="Patschkowski T."/>
            <person name="Ruckert C."/>
            <person name="Schmid J."/>
            <person name="Sidhu V.K."/>
            <person name="Sieber V."/>
            <person name="Tauch A."/>
            <person name="Watt S.A."/>
            <person name="Weisshaar B."/>
            <person name="Becker A."/>
            <person name="Niehaus K."/>
            <person name="Puhler A."/>
        </authorList>
    </citation>
    <scope>NUCLEOTIDE SEQUENCE [LARGE SCALE GENOMIC DNA]</scope>
    <source>
        <strain evidence="2 3">B100</strain>
    </source>
</reference>
<dbReference type="InterPro" id="IPR023485">
    <property type="entry name" value="Ptyr_pPase"/>
</dbReference>
<dbReference type="Proteomes" id="UP000001188">
    <property type="component" value="Chromosome"/>
</dbReference>
<dbReference type="InterPro" id="IPR016919">
    <property type="entry name" value="UCP029416_PTP"/>
</dbReference>
<dbReference type="InterPro" id="IPR036196">
    <property type="entry name" value="Ptyr_pPase_sf"/>
</dbReference>
<keyword evidence="2" id="KW-0378">Hydrolase</keyword>
<dbReference type="SMART" id="SM00226">
    <property type="entry name" value="LMWPc"/>
    <property type="match status" value="1"/>
</dbReference>
<dbReference type="GO" id="GO:0016787">
    <property type="term" value="F:hydrolase activity"/>
    <property type="evidence" value="ECO:0007669"/>
    <property type="project" value="UniProtKB-KW"/>
</dbReference>
<accession>B0RYM0</accession>
<organism evidence="2 3">
    <name type="scientific">Xanthomonas campestris pv. campestris (strain B100)</name>
    <dbReference type="NCBI Taxonomy" id="509169"/>
    <lineage>
        <taxon>Bacteria</taxon>
        <taxon>Pseudomonadati</taxon>
        <taxon>Pseudomonadota</taxon>
        <taxon>Gammaproteobacteria</taxon>
        <taxon>Lysobacterales</taxon>
        <taxon>Lysobacteraceae</taxon>
        <taxon>Xanthomonas</taxon>
    </lineage>
</organism>
<evidence type="ECO:0000313" key="2">
    <source>
        <dbReference type="EMBL" id="CAP53556.1"/>
    </source>
</evidence>
<dbReference type="SUPFAM" id="SSF52788">
    <property type="entry name" value="Phosphotyrosine protein phosphatases I"/>
    <property type="match status" value="1"/>
</dbReference>
<dbReference type="PIRSF" id="PIRSF029416">
    <property type="entry name" value="UCP029416_PTP"/>
    <property type="match status" value="1"/>
</dbReference>
<feature type="domain" description="Phosphotyrosine protein phosphatase I" evidence="1">
    <location>
        <begin position="9"/>
        <end position="115"/>
    </location>
</feature>
<gene>
    <name evidence="2" type="ORF">XCCB100_4187</name>
</gene>
<evidence type="ECO:0000259" key="1">
    <source>
        <dbReference type="SMART" id="SM00226"/>
    </source>
</evidence>
<dbReference type="Gene3D" id="3.40.50.2300">
    <property type="match status" value="1"/>
</dbReference>
<protein>
    <recommendedName>
        <fullName evidence="1">Phosphotyrosine protein phosphatase I domain-containing protein</fullName>
    </recommendedName>
</protein>